<dbReference type="InterPro" id="IPR023214">
    <property type="entry name" value="HAD_sf"/>
</dbReference>
<dbReference type="EMBL" id="JAIPME010000002">
    <property type="protein sequence ID" value="MBZ2386931.1"/>
    <property type="molecule type" value="Genomic_DNA"/>
</dbReference>
<dbReference type="Gene3D" id="3.40.50.1000">
    <property type="entry name" value="HAD superfamily/HAD-like"/>
    <property type="match status" value="2"/>
</dbReference>
<keyword evidence="1" id="KW-0378">Hydrolase</keyword>
<accession>A0ABS7SZI6</accession>
<dbReference type="InterPro" id="IPR006379">
    <property type="entry name" value="HAD-SF_hydro_IIB"/>
</dbReference>
<evidence type="ECO:0000313" key="1">
    <source>
        <dbReference type="EMBL" id="MBZ2386931.1"/>
    </source>
</evidence>
<dbReference type="GO" id="GO:0016787">
    <property type="term" value="F:hydrolase activity"/>
    <property type="evidence" value="ECO:0007669"/>
    <property type="project" value="UniProtKB-KW"/>
</dbReference>
<reference evidence="1 2" key="1">
    <citation type="submission" date="2021-08" db="EMBL/GenBank/DDBJ databases">
        <title>FDA dAtabase for Regulatory Grade micrObial Sequences (FDA-ARGOS): Supporting development and validation of Infectious Disease Dx tests.</title>
        <authorList>
            <person name="Sproer C."/>
            <person name="Gronow S."/>
            <person name="Severitt S."/>
            <person name="Schroder I."/>
            <person name="Tallon L."/>
            <person name="Sadzewicz L."/>
            <person name="Zhao X."/>
            <person name="Boylan J."/>
            <person name="Ott S."/>
            <person name="Bowen H."/>
            <person name="Vavikolanu K."/>
            <person name="Hazen T."/>
            <person name="Aluvathingal J."/>
            <person name="Nadendla S."/>
            <person name="Lowell S."/>
            <person name="Myers T."/>
            <person name="Yan Y."/>
            <person name="Sichtig H."/>
        </authorList>
    </citation>
    <scope>NUCLEOTIDE SEQUENCE [LARGE SCALE GENOMIC DNA]</scope>
    <source>
        <strain evidence="1 2">FDAARGOS_1460</strain>
    </source>
</reference>
<keyword evidence="2" id="KW-1185">Reference proteome</keyword>
<gene>
    <name evidence="1" type="ORF">K8P03_06515</name>
</gene>
<dbReference type="PANTHER" id="PTHR10000:SF8">
    <property type="entry name" value="HAD SUPERFAMILY HYDROLASE-LIKE, TYPE 3"/>
    <property type="match status" value="1"/>
</dbReference>
<dbReference type="Gene3D" id="3.30.1240.10">
    <property type="match status" value="1"/>
</dbReference>
<name>A0ABS7SZI6_9FIRM</name>
<dbReference type="NCBIfam" id="TIGR01484">
    <property type="entry name" value="HAD-SF-IIB"/>
    <property type="match status" value="1"/>
</dbReference>
<dbReference type="Pfam" id="PF08282">
    <property type="entry name" value="Hydrolase_3"/>
    <property type="match status" value="2"/>
</dbReference>
<dbReference type="PANTHER" id="PTHR10000">
    <property type="entry name" value="PHOSPHOSERINE PHOSPHATASE"/>
    <property type="match status" value="1"/>
</dbReference>
<dbReference type="SUPFAM" id="SSF56784">
    <property type="entry name" value="HAD-like"/>
    <property type="match status" value="1"/>
</dbReference>
<organism evidence="1 2">
    <name type="scientific">Anaerococcus murdochii</name>
    <dbReference type="NCBI Taxonomy" id="411577"/>
    <lineage>
        <taxon>Bacteria</taxon>
        <taxon>Bacillati</taxon>
        <taxon>Bacillota</taxon>
        <taxon>Tissierellia</taxon>
        <taxon>Tissierellales</taxon>
        <taxon>Peptoniphilaceae</taxon>
        <taxon>Anaerococcus</taxon>
    </lineage>
</organism>
<proteinExistence type="predicted"/>
<protein>
    <submittedName>
        <fullName evidence="1">HAD family hydrolase</fullName>
    </submittedName>
</protein>
<dbReference type="RefSeq" id="WP_223419539.1">
    <property type="nucleotide sequence ID" value="NZ_JAIPME010000002.1"/>
</dbReference>
<comment type="caution">
    <text evidence="1">The sequence shown here is derived from an EMBL/GenBank/DDBJ whole genome shotgun (WGS) entry which is preliminary data.</text>
</comment>
<evidence type="ECO:0000313" key="2">
    <source>
        <dbReference type="Proteomes" id="UP000734271"/>
    </source>
</evidence>
<dbReference type="InterPro" id="IPR036412">
    <property type="entry name" value="HAD-like_sf"/>
</dbReference>
<dbReference type="Proteomes" id="UP000734271">
    <property type="component" value="Unassembled WGS sequence"/>
</dbReference>
<sequence length="228" mass="25556">MILASDFDGTIFIDGKISQKDIKAIRDFQQAGNLFAIVTGRSFASLDPLIEGKINPDAQICNNGGHIFVKDKGQLIEVFKATISKAKAREFLNFYGKEIPNQMAIFTESAKENDLKNINESIMALAIYSESQIPNHFPEDFDFHYSIGVIDVVKKGINKQRGIDFIKDFYFYDGEIIAIGDDYNDIDFLKSTPLSYTLDYVTNEAVREACNFSMGSVADLIENLMEGI</sequence>